<evidence type="ECO:0008006" key="4">
    <source>
        <dbReference type="Google" id="ProtNLM"/>
    </source>
</evidence>
<reference evidence="3" key="1">
    <citation type="submission" date="2017-09" db="EMBL/GenBank/DDBJ databases">
        <title>Depth-based differentiation of microbial function through sediment-hosted aquifers and enrichment of novel symbionts in the deep terrestrial subsurface.</title>
        <authorList>
            <person name="Probst A.J."/>
            <person name="Ladd B."/>
            <person name="Jarett J.K."/>
            <person name="Geller-Mcgrath D.E."/>
            <person name="Sieber C.M.K."/>
            <person name="Emerson J.B."/>
            <person name="Anantharaman K."/>
            <person name="Thomas B.C."/>
            <person name="Malmstrom R."/>
            <person name="Stieglmeier M."/>
            <person name="Klingl A."/>
            <person name="Woyke T."/>
            <person name="Ryan C.M."/>
            <person name="Banfield J.F."/>
        </authorList>
    </citation>
    <scope>NUCLEOTIDE SEQUENCE [LARGE SCALE GENOMIC DNA]</scope>
</reference>
<organism evidence="2 3">
    <name type="scientific">Candidatus Kaiserbacteria bacterium CG10_big_fil_rev_8_21_14_0_10_47_16</name>
    <dbReference type="NCBI Taxonomy" id="1974608"/>
    <lineage>
        <taxon>Bacteria</taxon>
        <taxon>Candidatus Kaiseribacteriota</taxon>
    </lineage>
</organism>
<keyword evidence="1" id="KW-1133">Transmembrane helix</keyword>
<evidence type="ECO:0000313" key="3">
    <source>
        <dbReference type="Proteomes" id="UP000229344"/>
    </source>
</evidence>
<comment type="caution">
    <text evidence="2">The sequence shown here is derived from an EMBL/GenBank/DDBJ whole genome shotgun (WGS) entry which is preliminary data.</text>
</comment>
<evidence type="ECO:0000313" key="2">
    <source>
        <dbReference type="EMBL" id="PIR84934.1"/>
    </source>
</evidence>
<evidence type="ECO:0000256" key="1">
    <source>
        <dbReference type="SAM" id="Phobius"/>
    </source>
</evidence>
<feature type="transmembrane region" description="Helical" evidence="1">
    <location>
        <begin position="105"/>
        <end position="127"/>
    </location>
</feature>
<keyword evidence="1" id="KW-0812">Transmembrane</keyword>
<accession>A0A2H0UET3</accession>
<proteinExistence type="predicted"/>
<protein>
    <recommendedName>
        <fullName evidence="4">Helix-turn-helix domain-containing protein</fullName>
    </recommendedName>
</protein>
<gene>
    <name evidence="2" type="ORF">COU16_00240</name>
</gene>
<sequence length="256" mass="28310">MSQYLLTNKDFVPAKIAARRVGYTTDYVTRLAREGKVDARKDGRKWVVDLIAILTFAQDAEEEKNRRSQTLRAERKSELLVQSVPNEFLAPSLTISSPNVRAGRFVAFVETAIILVFGFAVGSFLYYTPTNTQLEYTAASINESGLAFLEHTAISFYSFINQGSGSFAFGDIESSQNQTGGVQKHREYSVVMQEGQALSTDVMQNAFSDEVRVDFGTEIFDGGVVTPRFESGDGDAYRFKILLEELNNLSSTKAGG</sequence>
<name>A0A2H0UET3_9BACT</name>
<keyword evidence="1" id="KW-0472">Membrane</keyword>
<dbReference type="AlphaFoldDB" id="A0A2H0UET3"/>
<dbReference type="EMBL" id="PFBI01000001">
    <property type="protein sequence ID" value="PIR84934.1"/>
    <property type="molecule type" value="Genomic_DNA"/>
</dbReference>
<dbReference type="Proteomes" id="UP000229344">
    <property type="component" value="Unassembled WGS sequence"/>
</dbReference>